<evidence type="ECO:0000313" key="1">
    <source>
        <dbReference type="EMBL" id="EPQ06964.1"/>
    </source>
</evidence>
<keyword evidence="2" id="KW-1185">Reference proteome</keyword>
<dbReference type="AlphaFoldDB" id="S7MRF5"/>
<organism evidence="1 2">
    <name type="scientific">Myotis brandtii</name>
    <name type="common">Brandt's bat</name>
    <dbReference type="NCBI Taxonomy" id="109478"/>
    <lineage>
        <taxon>Eukaryota</taxon>
        <taxon>Metazoa</taxon>
        <taxon>Chordata</taxon>
        <taxon>Craniata</taxon>
        <taxon>Vertebrata</taxon>
        <taxon>Euteleostomi</taxon>
        <taxon>Mammalia</taxon>
        <taxon>Eutheria</taxon>
        <taxon>Laurasiatheria</taxon>
        <taxon>Chiroptera</taxon>
        <taxon>Yangochiroptera</taxon>
        <taxon>Vespertilionidae</taxon>
        <taxon>Myotis</taxon>
    </lineage>
</organism>
<accession>S7MRF5</accession>
<gene>
    <name evidence="1" type="ORF">D623_10016220</name>
</gene>
<evidence type="ECO:0000313" key="2">
    <source>
        <dbReference type="Proteomes" id="UP000052978"/>
    </source>
</evidence>
<protein>
    <submittedName>
        <fullName evidence="1">Uncharacterized protein</fullName>
    </submittedName>
</protein>
<name>S7MRF5_MYOBR</name>
<sequence length="65" mass="7062">MCECLQVGQWIVLQDEEPARAKTQQRTSVLLGEISNLLKPGDGARGVVVGGAWLLPNPKAQRTHP</sequence>
<proteinExistence type="predicted"/>
<dbReference type="EMBL" id="KE162077">
    <property type="protein sequence ID" value="EPQ06964.1"/>
    <property type="molecule type" value="Genomic_DNA"/>
</dbReference>
<dbReference type="Proteomes" id="UP000052978">
    <property type="component" value="Unassembled WGS sequence"/>
</dbReference>
<reference evidence="1 2" key="1">
    <citation type="journal article" date="2013" name="Nat. Commun.">
        <title>Genome analysis reveals insights into physiology and longevity of the Brandt's bat Myotis brandtii.</title>
        <authorList>
            <person name="Seim I."/>
            <person name="Fang X."/>
            <person name="Xiong Z."/>
            <person name="Lobanov A.V."/>
            <person name="Huang Z."/>
            <person name="Ma S."/>
            <person name="Feng Y."/>
            <person name="Turanov A.A."/>
            <person name="Zhu Y."/>
            <person name="Lenz T.L."/>
            <person name="Gerashchenko M.V."/>
            <person name="Fan D."/>
            <person name="Hee Yim S."/>
            <person name="Yao X."/>
            <person name="Jordan D."/>
            <person name="Xiong Y."/>
            <person name="Ma Y."/>
            <person name="Lyapunov A.N."/>
            <person name="Chen G."/>
            <person name="Kulakova O.I."/>
            <person name="Sun Y."/>
            <person name="Lee S.G."/>
            <person name="Bronson R.T."/>
            <person name="Moskalev A.A."/>
            <person name="Sunyaev S.R."/>
            <person name="Zhang G."/>
            <person name="Krogh A."/>
            <person name="Wang J."/>
            <person name="Gladyshev V.N."/>
        </authorList>
    </citation>
    <scope>NUCLEOTIDE SEQUENCE [LARGE SCALE GENOMIC DNA]</scope>
</reference>